<organism evidence="2 3">
    <name type="scientific">Pricia antarctica</name>
    <dbReference type="NCBI Taxonomy" id="641691"/>
    <lineage>
        <taxon>Bacteria</taxon>
        <taxon>Pseudomonadati</taxon>
        <taxon>Bacteroidota</taxon>
        <taxon>Flavobacteriia</taxon>
        <taxon>Flavobacteriales</taxon>
        <taxon>Flavobacteriaceae</taxon>
        <taxon>Pricia</taxon>
    </lineage>
</organism>
<sequence length="227" mass="26384">MNYIKHLNAVFQQFSMDSRLNPTHISLYLALFQFWNIHRFPEVFYINREEVMAMAKIGSKATYHRCLKGLDNWKYIYYLPSHNPYKGSQIKMLKFGTSGGTSTDTSSGTTPGTSSEQVVGQALVPYININKQIENDYKHKLPKNENEVLDFFKKKKWPPIEAKKFFNHYTSIGWKIGGKIKIVDWQASSENWMLKAAEIKKQQTENELSQKRDNLKTSTNKDYGQPL</sequence>
<protein>
    <submittedName>
        <fullName evidence="2">Uncharacterized protein</fullName>
    </submittedName>
</protein>
<name>A0A1G6YN92_9FLAO</name>
<feature type="compositionally biased region" description="Polar residues" evidence="1">
    <location>
        <begin position="216"/>
        <end position="227"/>
    </location>
</feature>
<dbReference type="OrthoDB" id="1442826at2"/>
<evidence type="ECO:0000256" key="1">
    <source>
        <dbReference type="SAM" id="MobiDB-lite"/>
    </source>
</evidence>
<feature type="region of interest" description="Disordered" evidence="1">
    <location>
        <begin position="200"/>
        <end position="227"/>
    </location>
</feature>
<gene>
    <name evidence="2" type="ORF">SAMN05421636_102293</name>
</gene>
<evidence type="ECO:0000313" key="3">
    <source>
        <dbReference type="Proteomes" id="UP000199109"/>
    </source>
</evidence>
<keyword evidence="3" id="KW-1185">Reference proteome</keyword>
<dbReference type="Proteomes" id="UP000199109">
    <property type="component" value="Unassembled WGS sequence"/>
</dbReference>
<dbReference type="EMBL" id="FNAO01000002">
    <property type="protein sequence ID" value="SDD91006.1"/>
    <property type="molecule type" value="Genomic_DNA"/>
</dbReference>
<reference evidence="2 3" key="1">
    <citation type="submission" date="2016-10" db="EMBL/GenBank/DDBJ databases">
        <authorList>
            <person name="de Groot N.N."/>
        </authorList>
    </citation>
    <scope>NUCLEOTIDE SEQUENCE [LARGE SCALE GENOMIC DNA]</scope>
    <source>
        <strain evidence="2 3">DSM 23421</strain>
    </source>
</reference>
<feature type="compositionally biased region" description="Basic and acidic residues" evidence="1">
    <location>
        <begin position="200"/>
        <end position="215"/>
    </location>
</feature>
<evidence type="ECO:0000313" key="2">
    <source>
        <dbReference type="EMBL" id="SDD91006.1"/>
    </source>
</evidence>
<dbReference type="RefSeq" id="WP_091866134.1">
    <property type="nucleotide sequence ID" value="NZ_FNAO01000002.1"/>
</dbReference>
<dbReference type="AlphaFoldDB" id="A0A1G6YN92"/>
<proteinExistence type="predicted"/>
<dbReference type="STRING" id="641691.SAMN05421636_102293"/>
<accession>A0A1G6YN92</accession>